<proteinExistence type="predicted"/>
<evidence type="ECO:0000313" key="2">
    <source>
        <dbReference type="EMBL" id="MCI25715.1"/>
    </source>
</evidence>
<feature type="domain" description="RNase H type-1" evidence="1">
    <location>
        <begin position="6"/>
        <end position="36"/>
    </location>
</feature>
<dbReference type="GO" id="GO:0003676">
    <property type="term" value="F:nucleic acid binding"/>
    <property type="evidence" value="ECO:0007669"/>
    <property type="project" value="InterPro"/>
</dbReference>
<name>A0A392QR03_9FABA</name>
<dbReference type="Proteomes" id="UP000265520">
    <property type="component" value="Unassembled WGS sequence"/>
</dbReference>
<sequence>KNKIFSIRQLLGRDWEVAVDHTLREVNACADVLAKMGALSGS</sequence>
<dbReference type="Pfam" id="PF13456">
    <property type="entry name" value="RVT_3"/>
    <property type="match status" value="1"/>
</dbReference>
<organism evidence="2 3">
    <name type="scientific">Trifolium medium</name>
    <dbReference type="NCBI Taxonomy" id="97028"/>
    <lineage>
        <taxon>Eukaryota</taxon>
        <taxon>Viridiplantae</taxon>
        <taxon>Streptophyta</taxon>
        <taxon>Embryophyta</taxon>
        <taxon>Tracheophyta</taxon>
        <taxon>Spermatophyta</taxon>
        <taxon>Magnoliopsida</taxon>
        <taxon>eudicotyledons</taxon>
        <taxon>Gunneridae</taxon>
        <taxon>Pentapetalae</taxon>
        <taxon>rosids</taxon>
        <taxon>fabids</taxon>
        <taxon>Fabales</taxon>
        <taxon>Fabaceae</taxon>
        <taxon>Papilionoideae</taxon>
        <taxon>50 kb inversion clade</taxon>
        <taxon>NPAAA clade</taxon>
        <taxon>Hologalegina</taxon>
        <taxon>IRL clade</taxon>
        <taxon>Trifolieae</taxon>
        <taxon>Trifolium</taxon>
    </lineage>
</organism>
<keyword evidence="3" id="KW-1185">Reference proteome</keyword>
<dbReference type="InterPro" id="IPR002156">
    <property type="entry name" value="RNaseH_domain"/>
</dbReference>
<comment type="caution">
    <text evidence="2">The sequence shown here is derived from an EMBL/GenBank/DDBJ whole genome shotgun (WGS) entry which is preliminary data.</text>
</comment>
<evidence type="ECO:0000313" key="3">
    <source>
        <dbReference type="Proteomes" id="UP000265520"/>
    </source>
</evidence>
<dbReference type="EMBL" id="LXQA010148890">
    <property type="protein sequence ID" value="MCI25715.1"/>
    <property type="molecule type" value="Genomic_DNA"/>
</dbReference>
<dbReference type="GO" id="GO:0004523">
    <property type="term" value="F:RNA-DNA hybrid ribonuclease activity"/>
    <property type="evidence" value="ECO:0007669"/>
    <property type="project" value="InterPro"/>
</dbReference>
<dbReference type="PANTHER" id="PTHR34023:SF5">
    <property type="entry name" value="RNASE H TYPE-1 DOMAIN-CONTAINING PROTEIN"/>
    <property type="match status" value="1"/>
</dbReference>
<dbReference type="PANTHER" id="PTHR34023">
    <property type="entry name" value="RNASE H DOMAIN-CONTAINING PROTEIN"/>
    <property type="match status" value="1"/>
</dbReference>
<dbReference type="AlphaFoldDB" id="A0A392QR03"/>
<feature type="non-terminal residue" evidence="2">
    <location>
        <position position="1"/>
    </location>
</feature>
<accession>A0A392QR03</accession>
<evidence type="ECO:0000259" key="1">
    <source>
        <dbReference type="Pfam" id="PF13456"/>
    </source>
</evidence>
<reference evidence="2 3" key="1">
    <citation type="journal article" date="2018" name="Front. Plant Sci.">
        <title>Red Clover (Trifolium pratense) and Zigzag Clover (T. medium) - A Picture of Genomic Similarities and Differences.</title>
        <authorList>
            <person name="Dluhosova J."/>
            <person name="Istvanek J."/>
            <person name="Nedelnik J."/>
            <person name="Repkova J."/>
        </authorList>
    </citation>
    <scope>NUCLEOTIDE SEQUENCE [LARGE SCALE GENOMIC DNA]</scope>
    <source>
        <strain evidence="3">cv. 10/8</strain>
        <tissue evidence="2">Leaf</tissue>
    </source>
</reference>
<protein>
    <recommendedName>
        <fullName evidence="1">RNase H type-1 domain-containing protein</fullName>
    </recommendedName>
</protein>